<dbReference type="AlphaFoldDB" id="A0A1H3KYD5"/>
<gene>
    <name evidence="1" type="ORF">SAMN04488069_11016</name>
</gene>
<dbReference type="RefSeq" id="WP_092741526.1">
    <property type="nucleotide sequence ID" value="NZ_FNOV01000010.1"/>
</dbReference>
<name>A0A1H3KYD5_9BACT</name>
<keyword evidence="2" id="KW-1185">Reference proteome</keyword>
<dbReference type="EMBL" id="FNOV01000010">
    <property type="protein sequence ID" value="SDY57009.1"/>
    <property type="molecule type" value="Genomic_DNA"/>
</dbReference>
<organism evidence="1 2">
    <name type="scientific">Hymenobacter psychrophilus</name>
    <dbReference type="NCBI Taxonomy" id="651662"/>
    <lineage>
        <taxon>Bacteria</taxon>
        <taxon>Pseudomonadati</taxon>
        <taxon>Bacteroidota</taxon>
        <taxon>Cytophagia</taxon>
        <taxon>Cytophagales</taxon>
        <taxon>Hymenobacteraceae</taxon>
        <taxon>Hymenobacter</taxon>
    </lineage>
</organism>
<reference evidence="2" key="1">
    <citation type="submission" date="2016-10" db="EMBL/GenBank/DDBJ databases">
        <authorList>
            <person name="Varghese N."/>
            <person name="Submissions S."/>
        </authorList>
    </citation>
    <scope>NUCLEOTIDE SEQUENCE [LARGE SCALE GENOMIC DNA]</scope>
    <source>
        <strain evidence="2">CGMCC 1.8975</strain>
    </source>
</reference>
<dbReference type="OrthoDB" id="878213at2"/>
<proteinExistence type="predicted"/>
<dbReference type="STRING" id="651662.SAMN04488069_11016"/>
<sequence>MPTPHHALVGPAADEPAPRSILRVLKARIKHQQLQCEFTEQRTDQAPPRTFALTCQELVHPDLLARLAQLVPHLCLLCEQLRETPDFWPDDDSGPLPDHLTPFTVTGLTLGGGGSGVTLLGQRQLAAGKLLNLASPYVAFDQELEPYAYAGLLETAVQAAVAEVEAALRGKCTAGIQLDLFEPAAGFTAIDEPFVPLIPMPAHA</sequence>
<evidence type="ECO:0000313" key="2">
    <source>
        <dbReference type="Proteomes" id="UP000199249"/>
    </source>
</evidence>
<dbReference type="Proteomes" id="UP000199249">
    <property type="component" value="Unassembled WGS sequence"/>
</dbReference>
<protein>
    <submittedName>
        <fullName evidence="1">Uncharacterized protein</fullName>
    </submittedName>
</protein>
<accession>A0A1H3KYD5</accession>
<evidence type="ECO:0000313" key="1">
    <source>
        <dbReference type="EMBL" id="SDY57009.1"/>
    </source>
</evidence>